<dbReference type="AlphaFoldDB" id="A0AAV8BTH5"/>
<dbReference type="Pfam" id="PF04570">
    <property type="entry name" value="zf-FLZ"/>
    <property type="match status" value="1"/>
</dbReference>
<feature type="compositionally biased region" description="Basic residues" evidence="4">
    <location>
        <begin position="55"/>
        <end position="64"/>
    </location>
</feature>
<evidence type="ECO:0000256" key="1">
    <source>
        <dbReference type="ARBA" id="ARBA00009374"/>
    </source>
</evidence>
<gene>
    <name evidence="6" type="ORF">LUZ62_080881</name>
</gene>
<evidence type="ECO:0000256" key="3">
    <source>
        <dbReference type="PROSITE-ProRule" id="PRU01131"/>
    </source>
</evidence>
<dbReference type="PROSITE" id="PS51795">
    <property type="entry name" value="ZF_FLZ"/>
    <property type="match status" value="1"/>
</dbReference>
<comment type="similarity">
    <text evidence="1">Belongs to the FLZ family.</text>
</comment>
<dbReference type="EMBL" id="JAMFTS010000005">
    <property type="protein sequence ID" value="KAJ4746476.1"/>
    <property type="molecule type" value="Genomic_DNA"/>
</dbReference>
<evidence type="ECO:0000256" key="2">
    <source>
        <dbReference type="ARBA" id="ARBA00022723"/>
    </source>
</evidence>
<dbReference type="GO" id="GO:0006355">
    <property type="term" value="P:regulation of DNA-templated transcription"/>
    <property type="evidence" value="ECO:0007669"/>
    <property type="project" value="InterPro"/>
</dbReference>
<dbReference type="InterPro" id="IPR013088">
    <property type="entry name" value="Znf_NHR/GATA"/>
</dbReference>
<dbReference type="Proteomes" id="UP001140206">
    <property type="component" value="Chromosome 5"/>
</dbReference>
<feature type="compositionally biased region" description="Basic and acidic residues" evidence="4">
    <location>
        <begin position="154"/>
        <end position="164"/>
    </location>
</feature>
<feature type="zinc finger region" description="FLZ-type" evidence="3">
    <location>
        <begin position="92"/>
        <end position="136"/>
    </location>
</feature>
<evidence type="ECO:0000256" key="4">
    <source>
        <dbReference type="SAM" id="MobiDB-lite"/>
    </source>
</evidence>
<evidence type="ECO:0000259" key="5">
    <source>
        <dbReference type="PROSITE" id="PS51795"/>
    </source>
</evidence>
<sequence length="164" mass="18892">MVTGGKTPGSTKTLVYWGANENKGLDLSFVYINPLSFSPVPPSTLPSLTKEKRNTNKRSSKNKAQKATLMAATCMSNIFYCDTIEYDSEPNYYLDSCSLCKKPLSKNRDIFMYRGDAPFCSEECRQEQMEIDQEKEFRRNHAKRASSSKKGRRELRQRQEEEVY</sequence>
<feature type="compositionally biased region" description="Basic residues" evidence="4">
    <location>
        <begin position="140"/>
        <end position="153"/>
    </location>
</feature>
<evidence type="ECO:0000313" key="7">
    <source>
        <dbReference type="Proteomes" id="UP001140206"/>
    </source>
</evidence>
<dbReference type="PANTHER" id="PTHR46057:SF9">
    <property type="entry name" value="FCS-LIKE ZINC FINGER 1"/>
    <property type="match status" value="1"/>
</dbReference>
<feature type="domain" description="FLZ-type" evidence="5">
    <location>
        <begin position="92"/>
        <end position="136"/>
    </location>
</feature>
<reference evidence="6" key="1">
    <citation type="submission" date="2022-08" db="EMBL/GenBank/DDBJ databases">
        <authorList>
            <person name="Marques A."/>
        </authorList>
    </citation>
    <scope>NUCLEOTIDE SEQUENCE</scope>
    <source>
        <strain evidence="6">RhyPub2mFocal</strain>
        <tissue evidence="6">Leaves</tissue>
    </source>
</reference>
<keyword evidence="2" id="KW-0479">Metal-binding</keyword>
<protein>
    <recommendedName>
        <fullName evidence="5">FLZ-type domain-containing protein</fullName>
    </recommendedName>
</protein>
<feature type="region of interest" description="Disordered" evidence="4">
    <location>
        <begin position="42"/>
        <end position="64"/>
    </location>
</feature>
<dbReference type="GO" id="GO:0008270">
    <property type="term" value="F:zinc ion binding"/>
    <property type="evidence" value="ECO:0007669"/>
    <property type="project" value="InterPro"/>
</dbReference>
<evidence type="ECO:0000313" key="6">
    <source>
        <dbReference type="EMBL" id="KAJ4746476.1"/>
    </source>
</evidence>
<dbReference type="InterPro" id="IPR044533">
    <property type="entry name" value="FLZ1/2/3"/>
</dbReference>
<organism evidence="6 7">
    <name type="scientific">Rhynchospora pubera</name>
    <dbReference type="NCBI Taxonomy" id="906938"/>
    <lineage>
        <taxon>Eukaryota</taxon>
        <taxon>Viridiplantae</taxon>
        <taxon>Streptophyta</taxon>
        <taxon>Embryophyta</taxon>
        <taxon>Tracheophyta</taxon>
        <taxon>Spermatophyta</taxon>
        <taxon>Magnoliopsida</taxon>
        <taxon>Liliopsida</taxon>
        <taxon>Poales</taxon>
        <taxon>Cyperaceae</taxon>
        <taxon>Cyperoideae</taxon>
        <taxon>Rhynchosporeae</taxon>
        <taxon>Rhynchospora</taxon>
    </lineage>
</organism>
<dbReference type="InterPro" id="IPR007650">
    <property type="entry name" value="Zf-FLZ_dom"/>
</dbReference>
<name>A0AAV8BTH5_9POAL</name>
<accession>A0AAV8BTH5</accession>
<dbReference type="Gene3D" id="3.30.50.10">
    <property type="entry name" value="Erythroid Transcription Factor GATA-1, subunit A"/>
    <property type="match status" value="1"/>
</dbReference>
<dbReference type="PANTHER" id="PTHR46057">
    <property type="entry name" value="FCS-LIKE ZINC FINGER 1-RELATED"/>
    <property type="match status" value="1"/>
</dbReference>
<comment type="caution">
    <text evidence="6">The sequence shown here is derived from an EMBL/GenBank/DDBJ whole genome shotgun (WGS) entry which is preliminary data.</text>
</comment>
<feature type="region of interest" description="Disordered" evidence="4">
    <location>
        <begin position="132"/>
        <end position="164"/>
    </location>
</feature>
<keyword evidence="7" id="KW-1185">Reference proteome</keyword>
<proteinExistence type="inferred from homology"/>